<keyword evidence="9" id="KW-1185">Reference proteome</keyword>
<evidence type="ECO:0000256" key="5">
    <source>
        <dbReference type="ARBA" id="ARBA00023125"/>
    </source>
</evidence>
<evidence type="ECO:0000313" key="8">
    <source>
        <dbReference type="EMBL" id="CAI4048934.1"/>
    </source>
</evidence>
<dbReference type="PANTHER" id="PTHR31668">
    <property type="entry name" value="GLUCOSE TRANSPORT TRANSCRIPTION REGULATOR RGT1-RELATED-RELATED"/>
    <property type="match status" value="1"/>
</dbReference>
<evidence type="ECO:0000256" key="7">
    <source>
        <dbReference type="ARBA" id="ARBA00023242"/>
    </source>
</evidence>
<dbReference type="PANTHER" id="PTHR31668:SF18">
    <property type="entry name" value="MALTOSE FERMENTATION REGULATORY PROTEIN MAL13-RELATED"/>
    <property type="match status" value="1"/>
</dbReference>
<evidence type="ECO:0000256" key="1">
    <source>
        <dbReference type="ARBA" id="ARBA00004123"/>
    </source>
</evidence>
<keyword evidence="7" id="KW-0539">Nucleus</keyword>
<gene>
    <name evidence="8" type="primary">SUVZ13G0060</name>
    <name evidence="8" type="ORF">SUVZ_13G0060</name>
</gene>
<keyword evidence="4" id="KW-0805">Transcription regulation</keyword>
<keyword evidence="6" id="KW-0804">Transcription</keyword>
<keyword evidence="5" id="KW-0238">DNA-binding</keyword>
<evidence type="ECO:0000313" key="9">
    <source>
        <dbReference type="Proteomes" id="UP001162085"/>
    </source>
</evidence>
<dbReference type="InterPro" id="IPR050797">
    <property type="entry name" value="Carb_Metab_Trans_Reg"/>
</dbReference>
<evidence type="ECO:0000256" key="2">
    <source>
        <dbReference type="ARBA" id="ARBA00022723"/>
    </source>
</evidence>
<protein>
    <submittedName>
        <fullName evidence="8">Uncharacterized protein</fullName>
    </submittedName>
</protein>
<evidence type="ECO:0000256" key="3">
    <source>
        <dbReference type="ARBA" id="ARBA00022833"/>
    </source>
</evidence>
<proteinExistence type="predicted"/>
<evidence type="ECO:0000256" key="4">
    <source>
        <dbReference type="ARBA" id="ARBA00023015"/>
    </source>
</evidence>
<sequence length="395" mass="45827">MKVPQKLIEQCLRLYHDHLYVVWPMLCYDDLYKLLEEKYDDGYTYSFLISLSAATLSDLQTEIVSEEGVSFTGRQLCSLCMLSRQFFDDLSNSDIFRIMTYYCLHRCYAQFADTKTSYRLSCEAVGLIKIAGFHREETYKSLSFSEQQLRRKVYYLLLMTERYYAVYIKCVISLDATIAPPLLEIATDPRLYLGSFLEVVRVFTVPGKCFYDALATNCANDSCTEVSLKRIWNELHTASIDIRPWSYGYVDFLFSRHWVRTLAWKLVLHKKGMRMNFLSNTNNTRIPVQIARDMLGNTFLTPRNIYDVHGPGIPMKALEVANALVDVVNKYDRNMKLEAWNVLNDVFKFVFSLKNCNNKMIQRFSSKCQGALVALPISKPLQLNDNSNDYDDIIP</sequence>
<name>A0ABN8WJM6_SACUV</name>
<keyword evidence="3" id="KW-0862">Zinc</keyword>
<evidence type="ECO:0000256" key="6">
    <source>
        <dbReference type="ARBA" id="ARBA00023163"/>
    </source>
</evidence>
<dbReference type="EMBL" id="OX365940">
    <property type="protein sequence ID" value="CAI4048934.1"/>
    <property type="molecule type" value="Genomic_DNA"/>
</dbReference>
<dbReference type="Proteomes" id="UP001162085">
    <property type="component" value="Chromosome 13"/>
</dbReference>
<reference evidence="8" key="1">
    <citation type="submission" date="2022-10" db="EMBL/GenBank/DDBJ databases">
        <authorList>
            <person name="Byrne P K."/>
        </authorList>
    </citation>
    <scope>NUCLEOTIDE SEQUENCE</scope>
    <source>
        <strain evidence="8">ZP964</strain>
    </source>
</reference>
<organism evidence="8 9">
    <name type="scientific">Saccharomyces uvarum</name>
    <name type="common">Yeast</name>
    <name type="synonym">Saccharomyces bayanus var. uvarum</name>
    <dbReference type="NCBI Taxonomy" id="230603"/>
    <lineage>
        <taxon>Eukaryota</taxon>
        <taxon>Fungi</taxon>
        <taxon>Dikarya</taxon>
        <taxon>Ascomycota</taxon>
        <taxon>Saccharomycotina</taxon>
        <taxon>Saccharomycetes</taxon>
        <taxon>Saccharomycetales</taxon>
        <taxon>Saccharomycetaceae</taxon>
        <taxon>Saccharomyces</taxon>
    </lineage>
</organism>
<keyword evidence="2" id="KW-0479">Metal-binding</keyword>
<accession>A0ABN8WJM6</accession>
<dbReference type="CDD" id="cd12148">
    <property type="entry name" value="fungal_TF_MHR"/>
    <property type="match status" value="1"/>
</dbReference>
<comment type="subcellular location">
    <subcellularLocation>
        <location evidence="1">Nucleus</location>
    </subcellularLocation>
</comment>